<feature type="domain" description="ChsH2 rubredoxin-like zinc ribbon" evidence="2">
    <location>
        <begin position="19"/>
        <end position="53"/>
    </location>
</feature>
<evidence type="ECO:0000313" key="3">
    <source>
        <dbReference type="EMBL" id="TMQ72072.1"/>
    </source>
</evidence>
<organism evidence="3 4">
    <name type="scientific">Eiseniibacteriota bacterium</name>
    <dbReference type="NCBI Taxonomy" id="2212470"/>
    <lineage>
        <taxon>Bacteria</taxon>
        <taxon>Candidatus Eiseniibacteriota</taxon>
    </lineage>
</organism>
<dbReference type="InterPro" id="IPR022002">
    <property type="entry name" value="ChsH2_Znr"/>
</dbReference>
<feature type="non-terminal residue" evidence="3">
    <location>
        <position position="130"/>
    </location>
</feature>
<name>A0A538U846_UNCEI</name>
<dbReference type="AlphaFoldDB" id="A0A538U846"/>
<dbReference type="PANTHER" id="PTHR34075:SF5">
    <property type="entry name" value="BLR3430 PROTEIN"/>
    <property type="match status" value="1"/>
</dbReference>
<dbReference type="Pfam" id="PF01796">
    <property type="entry name" value="OB_ChsH2_C"/>
    <property type="match status" value="1"/>
</dbReference>
<dbReference type="SUPFAM" id="SSF50249">
    <property type="entry name" value="Nucleic acid-binding proteins"/>
    <property type="match status" value="1"/>
</dbReference>
<accession>A0A538U846</accession>
<dbReference type="InterPro" id="IPR002878">
    <property type="entry name" value="ChsH2_C"/>
</dbReference>
<reference evidence="3 4" key="1">
    <citation type="journal article" date="2019" name="Nat. Microbiol.">
        <title>Mediterranean grassland soil C-N compound turnover is dependent on rainfall and depth, and is mediated by genomically divergent microorganisms.</title>
        <authorList>
            <person name="Diamond S."/>
            <person name="Andeer P.F."/>
            <person name="Li Z."/>
            <person name="Crits-Christoph A."/>
            <person name="Burstein D."/>
            <person name="Anantharaman K."/>
            <person name="Lane K.R."/>
            <person name="Thomas B.C."/>
            <person name="Pan C."/>
            <person name="Northen T.R."/>
            <person name="Banfield J.F."/>
        </authorList>
    </citation>
    <scope>NUCLEOTIDE SEQUENCE [LARGE SCALE GENOMIC DNA]</scope>
    <source>
        <strain evidence="3">WS_11</strain>
    </source>
</reference>
<gene>
    <name evidence="3" type="ORF">E6K81_08495</name>
</gene>
<dbReference type="InterPro" id="IPR012340">
    <property type="entry name" value="NA-bd_OB-fold"/>
</dbReference>
<dbReference type="EMBL" id="VBPB01000123">
    <property type="protein sequence ID" value="TMQ72072.1"/>
    <property type="molecule type" value="Genomic_DNA"/>
</dbReference>
<dbReference type="InterPro" id="IPR052513">
    <property type="entry name" value="Thioester_dehydratase-like"/>
</dbReference>
<dbReference type="PANTHER" id="PTHR34075">
    <property type="entry name" value="BLR3430 PROTEIN"/>
    <property type="match status" value="1"/>
</dbReference>
<proteinExistence type="predicted"/>
<evidence type="ECO:0000259" key="2">
    <source>
        <dbReference type="Pfam" id="PF12172"/>
    </source>
</evidence>
<dbReference type="Proteomes" id="UP000319771">
    <property type="component" value="Unassembled WGS sequence"/>
</dbReference>
<dbReference type="Gene3D" id="6.10.30.10">
    <property type="match status" value="1"/>
</dbReference>
<sequence length="130" mass="14360">METSWILPDVEDEDAKPFWAGTARGELLVQKCSDCGRMRIPPRPMCPQCRSLANEWVPLSGKGRVWSFVVPHPPLLPAFTELAPYNVIAVELDEDPSLRLIGNLVKSADGAINEVDPHAIQIGEAVRVVF</sequence>
<feature type="domain" description="ChsH2 C-terminal OB-fold" evidence="1">
    <location>
        <begin position="56"/>
        <end position="130"/>
    </location>
</feature>
<comment type="caution">
    <text evidence="3">The sequence shown here is derived from an EMBL/GenBank/DDBJ whole genome shotgun (WGS) entry which is preliminary data.</text>
</comment>
<dbReference type="Pfam" id="PF12172">
    <property type="entry name" value="zf-ChsH2"/>
    <property type="match status" value="1"/>
</dbReference>
<evidence type="ECO:0000313" key="4">
    <source>
        <dbReference type="Proteomes" id="UP000319771"/>
    </source>
</evidence>
<protein>
    <recommendedName>
        <fullName evidence="5">Zn-ribbon domain-containing OB-fold protein</fullName>
    </recommendedName>
</protein>
<evidence type="ECO:0000259" key="1">
    <source>
        <dbReference type="Pfam" id="PF01796"/>
    </source>
</evidence>
<evidence type="ECO:0008006" key="5">
    <source>
        <dbReference type="Google" id="ProtNLM"/>
    </source>
</evidence>